<evidence type="ECO:0000256" key="2">
    <source>
        <dbReference type="ARBA" id="ARBA00023125"/>
    </source>
</evidence>
<dbReference type="CDD" id="cd00090">
    <property type="entry name" value="HTH_ARSR"/>
    <property type="match status" value="1"/>
</dbReference>
<feature type="domain" description="HTH arsR-type" evidence="4">
    <location>
        <begin position="154"/>
        <end position="243"/>
    </location>
</feature>
<dbReference type="InterPro" id="IPR051011">
    <property type="entry name" value="Metal_resp_trans_reg"/>
</dbReference>
<dbReference type="RefSeq" id="WP_253760301.1">
    <property type="nucleotide sequence ID" value="NZ_JAMZDZ010000001.1"/>
</dbReference>
<accession>A0ABV8M2C0</accession>
<dbReference type="Proteomes" id="UP001595816">
    <property type="component" value="Unassembled WGS sequence"/>
</dbReference>
<proteinExistence type="predicted"/>
<dbReference type="InterPro" id="IPR036388">
    <property type="entry name" value="WH-like_DNA-bd_sf"/>
</dbReference>
<sequence length="243" mass="26684">MELRLSAADLGRVTVAQGADPELEYQLSLRMLRRPSLPCFVDWHGEMAQRFRYRELTDRAGYERTAIEPYWDRIEKFVAAERVRLGRTVLDGGLDGLLSTLHPEVRWAPPSLRVTGPDEVVAGEGGLLVQPSVFVGHHPMLVRRKGQAVLVQPVSCELEDQADEQLGALMGRTRAKLVKILMLAGGATTTQLARRADLSLAAVSQHVAVLRAVGLVVTQNAGRERCHLLTPAGARLVERPACS</sequence>
<protein>
    <submittedName>
        <fullName evidence="5">ArsR/SmtB family transcription factor</fullName>
    </submittedName>
</protein>
<keyword evidence="2" id="KW-0238">DNA-binding</keyword>
<evidence type="ECO:0000259" key="4">
    <source>
        <dbReference type="PROSITE" id="PS50987"/>
    </source>
</evidence>
<gene>
    <name evidence="5" type="ORF">ACFOZ4_38895</name>
</gene>
<reference evidence="6" key="1">
    <citation type="journal article" date="2019" name="Int. J. Syst. Evol. Microbiol.">
        <title>The Global Catalogue of Microorganisms (GCM) 10K type strain sequencing project: providing services to taxonomists for standard genome sequencing and annotation.</title>
        <authorList>
            <consortium name="The Broad Institute Genomics Platform"/>
            <consortium name="The Broad Institute Genome Sequencing Center for Infectious Disease"/>
            <person name="Wu L."/>
            <person name="Ma J."/>
        </authorList>
    </citation>
    <scope>NUCLEOTIDE SEQUENCE [LARGE SCALE GENOMIC DNA]</scope>
    <source>
        <strain evidence="6">CGMCC 4.7289</strain>
    </source>
</reference>
<dbReference type="PANTHER" id="PTHR43132">
    <property type="entry name" value="ARSENICAL RESISTANCE OPERON REPRESSOR ARSR-RELATED"/>
    <property type="match status" value="1"/>
</dbReference>
<dbReference type="EMBL" id="JBHSAY010000033">
    <property type="protein sequence ID" value="MFC4136610.1"/>
    <property type="molecule type" value="Genomic_DNA"/>
</dbReference>
<dbReference type="InterPro" id="IPR001845">
    <property type="entry name" value="HTH_ArsR_DNA-bd_dom"/>
</dbReference>
<evidence type="ECO:0000313" key="5">
    <source>
        <dbReference type="EMBL" id="MFC4136610.1"/>
    </source>
</evidence>
<keyword evidence="3" id="KW-0804">Transcription</keyword>
<dbReference type="PANTHER" id="PTHR43132:SF2">
    <property type="entry name" value="ARSENICAL RESISTANCE OPERON REPRESSOR ARSR-RELATED"/>
    <property type="match status" value="1"/>
</dbReference>
<dbReference type="SMART" id="SM00418">
    <property type="entry name" value="HTH_ARSR"/>
    <property type="match status" value="1"/>
</dbReference>
<organism evidence="5 6">
    <name type="scientific">Hamadaea flava</name>
    <dbReference type="NCBI Taxonomy" id="1742688"/>
    <lineage>
        <taxon>Bacteria</taxon>
        <taxon>Bacillati</taxon>
        <taxon>Actinomycetota</taxon>
        <taxon>Actinomycetes</taxon>
        <taxon>Micromonosporales</taxon>
        <taxon>Micromonosporaceae</taxon>
        <taxon>Hamadaea</taxon>
    </lineage>
</organism>
<keyword evidence="1" id="KW-0805">Transcription regulation</keyword>
<evidence type="ECO:0000313" key="6">
    <source>
        <dbReference type="Proteomes" id="UP001595816"/>
    </source>
</evidence>
<name>A0ABV8M2C0_9ACTN</name>
<dbReference type="InterPro" id="IPR036390">
    <property type="entry name" value="WH_DNA-bd_sf"/>
</dbReference>
<comment type="caution">
    <text evidence="5">The sequence shown here is derived from an EMBL/GenBank/DDBJ whole genome shotgun (WGS) entry which is preliminary data.</text>
</comment>
<evidence type="ECO:0000256" key="3">
    <source>
        <dbReference type="ARBA" id="ARBA00023163"/>
    </source>
</evidence>
<dbReference type="InterPro" id="IPR011991">
    <property type="entry name" value="ArsR-like_HTH"/>
</dbReference>
<keyword evidence="6" id="KW-1185">Reference proteome</keyword>
<dbReference type="Pfam" id="PF12840">
    <property type="entry name" value="HTH_20"/>
    <property type="match status" value="1"/>
</dbReference>
<dbReference type="SUPFAM" id="SSF46785">
    <property type="entry name" value="Winged helix' DNA-binding domain"/>
    <property type="match status" value="1"/>
</dbReference>
<evidence type="ECO:0000256" key="1">
    <source>
        <dbReference type="ARBA" id="ARBA00023015"/>
    </source>
</evidence>
<dbReference type="PROSITE" id="PS50987">
    <property type="entry name" value="HTH_ARSR_2"/>
    <property type="match status" value="1"/>
</dbReference>
<dbReference type="Gene3D" id="1.10.10.10">
    <property type="entry name" value="Winged helix-like DNA-binding domain superfamily/Winged helix DNA-binding domain"/>
    <property type="match status" value="1"/>
</dbReference>